<keyword evidence="2" id="KW-1185">Reference proteome</keyword>
<comment type="caution">
    <text evidence="1">The sequence shown here is derived from an EMBL/GenBank/DDBJ whole genome shotgun (WGS) entry which is preliminary data.</text>
</comment>
<dbReference type="AlphaFoldDB" id="A0A1D1WAY4"/>
<accession>A0A1D1WAY4</accession>
<evidence type="ECO:0000313" key="1">
    <source>
        <dbReference type="EMBL" id="GAV09858.1"/>
    </source>
</evidence>
<sequence>MAEHQWASWANEKPLEQPRLQYFNNKQQVATGHSDQHKSKGKKWPLCKCVTTFPVGLSLTTLRFPQTIHCGHFLSTPYSTL</sequence>
<protein>
    <submittedName>
        <fullName evidence="1">Uncharacterized protein</fullName>
    </submittedName>
</protein>
<name>A0A1D1WAY4_RAMVA</name>
<dbReference type="Proteomes" id="UP000186922">
    <property type="component" value="Unassembled WGS sequence"/>
</dbReference>
<gene>
    <name evidence="1" type="primary">RvY_19331-1</name>
    <name evidence="1" type="synonym">RvY_19331.1</name>
    <name evidence="1" type="ORF">RvY_19331</name>
</gene>
<proteinExistence type="predicted"/>
<evidence type="ECO:0000313" key="2">
    <source>
        <dbReference type="Proteomes" id="UP000186922"/>
    </source>
</evidence>
<reference evidence="1 2" key="1">
    <citation type="journal article" date="2016" name="Nat. Commun.">
        <title>Extremotolerant tardigrade genome and improved radiotolerance of human cultured cells by tardigrade-unique protein.</title>
        <authorList>
            <person name="Hashimoto T."/>
            <person name="Horikawa D.D."/>
            <person name="Saito Y."/>
            <person name="Kuwahara H."/>
            <person name="Kozuka-Hata H."/>
            <person name="Shin-I T."/>
            <person name="Minakuchi Y."/>
            <person name="Ohishi K."/>
            <person name="Motoyama A."/>
            <person name="Aizu T."/>
            <person name="Enomoto A."/>
            <person name="Kondo K."/>
            <person name="Tanaka S."/>
            <person name="Hara Y."/>
            <person name="Koshikawa S."/>
            <person name="Sagara H."/>
            <person name="Miura T."/>
            <person name="Yokobori S."/>
            <person name="Miyagawa K."/>
            <person name="Suzuki Y."/>
            <person name="Kubo T."/>
            <person name="Oyama M."/>
            <person name="Kohara Y."/>
            <person name="Fujiyama A."/>
            <person name="Arakawa K."/>
            <person name="Katayama T."/>
            <person name="Toyoda A."/>
            <person name="Kunieda T."/>
        </authorList>
    </citation>
    <scope>NUCLEOTIDE SEQUENCE [LARGE SCALE GENOMIC DNA]</scope>
    <source>
        <strain evidence="1 2">YOKOZUNA-1</strain>
    </source>
</reference>
<dbReference type="EMBL" id="BDGG01000034">
    <property type="protein sequence ID" value="GAV09858.1"/>
    <property type="molecule type" value="Genomic_DNA"/>
</dbReference>
<organism evidence="1 2">
    <name type="scientific">Ramazzottius varieornatus</name>
    <name type="common">Water bear</name>
    <name type="synonym">Tardigrade</name>
    <dbReference type="NCBI Taxonomy" id="947166"/>
    <lineage>
        <taxon>Eukaryota</taxon>
        <taxon>Metazoa</taxon>
        <taxon>Ecdysozoa</taxon>
        <taxon>Tardigrada</taxon>
        <taxon>Eutardigrada</taxon>
        <taxon>Parachela</taxon>
        <taxon>Hypsibioidea</taxon>
        <taxon>Ramazzottiidae</taxon>
        <taxon>Ramazzottius</taxon>
    </lineage>
</organism>